<dbReference type="EC" id="6.3.4.15" evidence="3"/>
<evidence type="ECO:0000313" key="6">
    <source>
        <dbReference type="Proteomes" id="UP000239814"/>
    </source>
</evidence>
<keyword evidence="1 5" id="KW-0436">Ligase</keyword>
<evidence type="ECO:0000256" key="2">
    <source>
        <dbReference type="ARBA" id="ARBA00023267"/>
    </source>
</evidence>
<dbReference type="CDD" id="cd16442">
    <property type="entry name" value="BPL"/>
    <property type="match status" value="1"/>
</dbReference>
<protein>
    <recommendedName>
        <fullName evidence="3">biotin--[biotin carboxyl-carrier protein] ligase</fullName>
        <ecNumber evidence="3">6.3.4.15</ecNumber>
    </recommendedName>
</protein>
<feature type="domain" description="BPL/LPL catalytic" evidence="4">
    <location>
        <begin position="36"/>
        <end position="226"/>
    </location>
</feature>
<dbReference type="Pfam" id="PF03099">
    <property type="entry name" value="BPL_LplA_LipB"/>
    <property type="match status" value="1"/>
</dbReference>
<keyword evidence="2" id="KW-0092">Biotin</keyword>
<dbReference type="InterPro" id="IPR004408">
    <property type="entry name" value="Biotin_CoA_COase_ligase"/>
</dbReference>
<dbReference type="InterPro" id="IPR045864">
    <property type="entry name" value="aa-tRNA-synth_II/BPL/LPL"/>
</dbReference>
<evidence type="ECO:0000256" key="3">
    <source>
        <dbReference type="ARBA" id="ARBA00024227"/>
    </source>
</evidence>
<gene>
    <name evidence="5" type="ORF">C6V83_07175</name>
</gene>
<accession>A0A2S0KEK6</accession>
<dbReference type="Gene3D" id="3.30.930.10">
    <property type="entry name" value="Bira Bifunctional Protein, Domain 2"/>
    <property type="match status" value="1"/>
</dbReference>
<evidence type="ECO:0000259" key="4">
    <source>
        <dbReference type="PROSITE" id="PS51733"/>
    </source>
</evidence>
<dbReference type="Pfam" id="PF02237">
    <property type="entry name" value="BPL_C"/>
    <property type="match status" value="1"/>
</dbReference>
<dbReference type="AlphaFoldDB" id="A0A2S0KEK6"/>
<dbReference type="NCBIfam" id="TIGR00121">
    <property type="entry name" value="birA_ligase"/>
    <property type="match status" value="1"/>
</dbReference>
<dbReference type="Gene3D" id="2.30.30.100">
    <property type="match status" value="1"/>
</dbReference>
<dbReference type="OrthoDB" id="9807064at2"/>
<sequence length="292" mass="30133">MSDPSRSDRPAATALRRLLWAIVNDDVLPDPVRLTAALAGTRWTVIDVVAETGSTNADLLGREGAPSDLDGVVLIAGLQTAGRGRHSRVWQTPRGQLAVSAAVAVAPGQAESLGWLSLLAGMAVHKALAEVTGVRVELKWPNDILAPAGVPGEGRKVSGILSEFRPAPGGGGVAVIGTGLNLDLTEAQPPIETAACIRGMTGTAADPTALSAAYLRALSELLVRWPEAVGELADEYRTASATLGRQVRLVLPGDTEVIGTATAIDDQGRIVVEGPSGRVTAAAGDVTHLRLH</sequence>
<dbReference type="GO" id="GO:0004077">
    <property type="term" value="F:biotin--[biotin carboxyl-carrier protein] ligase activity"/>
    <property type="evidence" value="ECO:0007669"/>
    <property type="project" value="UniProtKB-EC"/>
</dbReference>
<dbReference type="SUPFAM" id="SSF55681">
    <property type="entry name" value="Class II aaRS and biotin synthetases"/>
    <property type="match status" value="1"/>
</dbReference>
<evidence type="ECO:0000256" key="1">
    <source>
        <dbReference type="ARBA" id="ARBA00022598"/>
    </source>
</evidence>
<dbReference type="Proteomes" id="UP000239814">
    <property type="component" value="Chromosome"/>
</dbReference>
<dbReference type="PANTHER" id="PTHR12835">
    <property type="entry name" value="BIOTIN PROTEIN LIGASE"/>
    <property type="match status" value="1"/>
</dbReference>
<dbReference type="InterPro" id="IPR003142">
    <property type="entry name" value="BPL_C"/>
</dbReference>
<dbReference type="KEGG" id="git:C6V83_07175"/>
<keyword evidence="6" id="KW-1185">Reference proteome</keyword>
<dbReference type="InterPro" id="IPR004143">
    <property type="entry name" value="BPL_LPL_catalytic"/>
</dbReference>
<organism evidence="5 6">
    <name type="scientific">Gordonia iterans</name>
    <dbReference type="NCBI Taxonomy" id="1004901"/>
    <lineage>
        <taxon>Bacteria</taxon>
        <taxon>Bacillati</taxon>
        <taxon>Actinomycetota</taxon>
        <taxon>Actinomycetes</taxon>
        <taxon>Mycobacteriales</taxon>
        <taxon>Gordoniaceae</taxon>
        <taxon>Gordonia</taxon>
    </lineage>
</organism>
<dbReference type="PANTHER" id="PTHR12835:SF5">
    <property type="entry name" value="BIOTIN--PROTEIN LIGASE"/>
    <property type="match status" value="1"/>
</dbReference>
<name>A0A2S0KEK6_9ACTN</name>
<dbReference type="EMBL" id="CP027433">
    <property type="protein sequence ID" value="AVM00086.1"/>
    <property type="molecule type" value="Genomic_DNA"/>
</dbReference>
<evidence type="ECO:0000313" key="5">
    <source>
        <dbReference type="EMBL" id="AVM00086.1"/>
    </source>
</evidence>
<dbReference type="GO" id="GO:0005737">
    <property type="term" value="C:cytoplasm"/>
    <property type="evidence" value="ECO:0007669"/>
    <property type="project" value="TreeGrafter"/>
</dbReference>
<dbReference type="PROSITE" id="PS51733">
    <property type="entry name" value="BPL_LPL_CATALYTIC"/>
    <property type="match status" value="1"/>
</dbReference>
<proteinExistence type="predicted"/>
<reference evidence="5 6" key="1">
    <citation type="submission" date="2018-03" db="EMBL/GenBank/DDBJ databases">
        <title>Characteristics and genome of n-alkane degrading marine bacteria Gordonia iterans isolated from crude oil contaminated in Tae-an, South Korea.</title>
        <authorList>
            <person name="Lee S.-S."/>
            <person name="Kim H."/>
        </authorList>
    </citation>
    <scope>NUCLEOTIDE SEQUENCE [LARGE SCALE GENOMIC DNA]</scope>
    <source>
        <strain evidence="5 6">Co17</strain>
    </source>
</reference>